<proteinExistence type="inferred from homology"/>
<dbReference type="GO" id="GO:0051287">
    <property type="term" value="F:NAD binding"/>
    <property type="evidence" value="ECO:0007669"/>
    <property type="project" value="InterPro"/>
</dbReference>
<dbReference type="InterPro" id="IPR028357">
    <property type="entry name" value="UDPglc_DH_bac"/>
</dbReference>
<sequence length="508" mass="55373">MIRKITCIGAGFVGGPLGAVLAFQCPEITVTVVDKNPARIESWNSDDLPMYEPGLSELIAQVRQRKDTCNLTFSCDVRKAIGDADFIMLCIDTPTKSHGTGRGMALDLAHVQEAVRTIAEVATTDKVIVEKSTVPGGTASTIQDLLESTSRERPVFEVLSNPEFLSEGSAVADLTRPPRVIIGCQQTKSSRQAAEKLAALYKRWVPRELIITMDQWSAELSKLASNALLAQRISSINSLSAICEAVGADINSVAEGVGADPRIGNKMLQSGLGWGGSCFPKDVAALVYLARSLGLDSVANYWAAVLDMNRAQQSRFAHRILSCMHGCVNGKSIAILGFAFKPNTSDTKNSPSKNLACQLLREGATICVYDPMVSEDQIYKDVNPSEEESKRLRIFSTAGEACAGVEAIVVATAWHQFMTPDGCEAPYKANGEVCTNDLHINDIQSDGVYPEVGKERINWPSIVENMVRPAFIFDGRNFLSAQYLESLGCRYVGIGRLSKWDRDHRFLR</sequence>
<evidence type="ECO:0000256" key="9">
    <source>
        <dbReference type="PIRSR" id="PIRSR500134-2"/>
    </source>
</evidence>
<feature type="binding site" evidence="10">
    <location>
        <position position="93"/>
    </location>
    <ligand>
        <name>NAD(+)</name>
        <dbReference type="ChEBI" id="CHEBI:57540"/>
    </ligand>
</feature>
<dbReference type="PANTHER" id="PTHR11374:SF3">
    <property type="entry name" value="UDP-GLUCOSE 6-DEHYDROGENASE"/>
    <property type="match status" value="1"/>
</dbReference>
<dbReference type="EMBL" id="CH476595">
    <property type="protein sequence ID" value="EAU37753.1"/>
    <property type="molecule type" value="Genomic_DNA"/>
</dbReference>
<dbReference type="InterPro" id="IPR028356">
    <property type="entry name" value="UDPglc_DH_euk"/>
</dbReference>
<dbReference type="Gene3D" id="3.40.50.720">
    <property type="entry name" value="NAD(P)-binding Rossmann-like Domain"/>
    <property type="match status" value="2"/>
</dbReference>
<evidence type="ECO:0000256" key="4">
    <source>
        <dbReference type="ARBA" id="ARBA00023002"/>
    </source>
</evidence>
<dbReference type="OMA" id="LFMGFTE"/>
<dbReference type="PIRSF" id="PIRSF000124">
    <property type="entry name" value="UDPglc_GDPman_dh"/>
    <property type="match status" value="1"/>
</dbReference>
<dbReference type="UniPathway" id="UPA00038">
    <property type="reaction ID" value="UER00491"/>
</dbReference>
<dbReference type="OrthoDB" id="5059218at2759"/>
<dbReference type="SMART" id="SM00984">
    <property type="entry name" value="UDPG_MGDP_dh_C"/>
    <property type="match status" value="1"/>
</dbReference>
<dbReference type="InterPro" id="IPR017476">
    <property type="entry name" value="UDP-Glc/GDP-Man"/>
</dbReference>
<dbReference type="GO" id="GO:0003979">
    <property type="term" value="F:UDP-glucose 6-dehydrogenase activity"/>
    <property type="evidence" value="ECO:0007669"/>
    <property type="project" value="UniProtKB-EC"/>
</dbReference>
<evidence type="ECO:0000313" key="13">
    <source>
        <dbReference type="EMBL" id="EAU37753.1"/>
    </source>
</evidence>
<feature type="active site" description="Nucleophile" evidence="8">
    <location>
        <position position="278"/>
    </location>
</feature>
<dbReference type="GO" id="GO:0000271">
    <property type="term" value="P:polysaccharide biosynthetic process"/>
    <property type="evidence" value="ECO:0007669"/>
    <property type="project" value="InterPro"/>
</dbReference>
<dbReference type="Pfam" id="PF03720">
    <property type="entry name" value="UDPG_MGDP_dh_C"/>
    <property type="match status" value="1"/>
</dbReference>
<dbReference type="SUPFAM" id="SSF51735">
    <property type="entry name" value="NAD(P)-binding Rossmann-fold domains"/>
    <property type="match status" value="1"/>
</dbReference>
<dbReference type="AlphaFoldDB" id="Q0CZ88"/>
<feature type="binding site" evidence="9">
    <location>
        <begin position="164"/>
        <end position="167"/>
    </location>
    <ligand>
        <name>substrate</name>
    </ligand>
</feature>
<feature type="binding site" evidence="10">
    <location>
        <position position="167"/>
    </location>
    <ligand>
        <name>NAD(+)</name>
        <dbReference type="ChEBI" id="CHEBI:57540"/>
    </ligand>
</feature>
<dbReference type="FunFam" id="1.20.5.100:FF:000001">
    <property type="entry name" value="UDP-glucose 6-dehydrogenase"/>
    <property type="match status" value="1"/>
</dbReference>
<keyword evidence="4 7" id="KW-0560">Oxidoreductase</keyword>
<dbReference type="InterPro" id="IPR036291">
    <property type="entry name" value="NAD(P)-bd_dom_sf"/>
</dbReference>
<dbReference type="EC" id="1.1.1.22" evidence="3 7"/>
<feature type="domain" description="UDP-glucose/GDP-mannose dehydrogenase C-terminal" evidence="12">
    <location>
        <begin position="334"/>
        <end position="436"/>
    </location>
</feature>
<name>Q0CZ88_ASPTN</name>
<feature type="binding site" evidence="10">
    <location>
        <position position="39"/>
    </location>
    <ligand>
        <name>NAD(+)</name>
        <dbReference type="ChEBI" id="CHEBI:57540"/>
    </ligand>
</feature>
<evidence type="ECO:0000256" key="11">
    <source>
        <dbReference type="SAM" id="SignalP"/>
    </source>
</evidence>
<evidence type="ECO:0000256" key="5">
    <source>
        <dbReference type="ARBA" id="ARBA00023027"/>
    </source>
</evidence>
<keyword evidence="11" id="KW-0732">Signal</keyword>
<dbReference type="Gene3D" id="1.20.5.100">
    <property type="entry name" value="Cytochrome c1, transmembrane anchor, C-terminal"/>
    <property type="match status" value="1"/>
</dbReference>
<evidence type="ECO:0000256" key="10">
    <source>
        <dbReference type="PIRSR" id="PIRSR500134-3"/>
    </source>
</evidence>
<dbReference type="Proteomes" id="UP000007963">
    <property type="component" value="Unassembled WGS sequence"/>
</dbReference>
<dbReference type="GO" id="GO:0005634">
    <property type="term" value="C:nucleus"/>
    <property type="evidence" value="ECO:0007669"/>
    <property type="project" value="TreeGrafter"/>
</dbReference>
<dbReference type="InterPro" id="IPR036220">
    <property type="entry name" value="UDP-Glc/GDP-Man_DH_C_sf"/>
</dbReference>
<dbReference type="PIRSF" id="PIRSF500134">
    <property type="entry name" value="UDPglc_DH_bac"/>
    <property type="match status" value="1"/>
</dbReference>
<evidence type="ECO:0000256" key="6">
    <source>
        <dbReference type="ARBA" id="ARBA00047473"/>
    </source>
</evidence>
<comment type="pathway">
    <text evidence="1">Nucleotide-sugar biosynthesis; UDP-alpha-D-glucuronate biosynthesis; UDP-alpha-D-glucuronate from UDP-alpha-D-glucose: step 1/1.</text>
</comment>
<feature type="signal peptide" evidence="11">
    <location>
        <begin position="1"/>
        <end position="22"/>
    </location>
</feature>
<feature type="binding site" evidence="10">
    <location>
        <position position="281"/>
    </location>
    <ligand>
        <name>NAD(+)</name>
        <dbReference type="ChEBI" id="CHEBI:57540"/>
    </ligand>
</feature>
<dbReference type="GO" id="GO:0006024">
    <property type="term" value="P:glycosaminoglycan biosynthetic process"/>
    <property type="evidence" value="ECO:0007669"/>
    <property type="project" value="TreeGrafter"/>
</dbReference>
<feature type="binding site" evidence="10">
    <location>
        <position position="34"/>
    </location>
    <ligand>
        <name>NAD(+)</name>
        <dbReference type="ChEBI" id="CHEBI:57540"/>
    </ligand>
</feature>
<dbReference type="InterPro" id="IPR014026">
    <property type="entry name" value="UDP-Glc/GDP-Man_DH_dimer"/>
</dbReference>
<evidence type="ECO:0000256" key="3">
    <source>
        <dbReference type="ARBA" id="ARBA00012954"/>
    </source>
</evidence>
<dbReference type="RefSeq" id="XP_001208361.1">
    <property type="nucleotide sequence ID" value="XM_001208361.1"/>
</dbReference>
<protein>
    <recommendedName>
        <fullName evidence="3 7">UDP-glucose 6-dehydrogenase</fullName>
        <ecNumber evidence="3 7">1.1.1.22</ecNumber>
    </recommendedName>
</protein>
<dbReference type="VEuPathDB" id="FungiDB:ATEG_00996"/>
<reference evidence="14" key="1">
    <citation type="submission" date="2005-09" db="EMBL/GenBank/DDBJ databases">
        <title>Annotation of the Aspergillus terreus NIH2624 genome.</title>
        <authorList>
            <person name="Birren B.W."/>
            <person name="Lander E.S."/>
            <person name="Galagan J.E."/>
            <person name="Nusbaum C."/>
            <person name="Devon K."/>
            <person name="Henn M."/>
            <person name="Ma L.-J."/>
            <person name="Jaffe D.B."/>
            <person name="Butler J."/>
            <person name="Alvarez P."/>
            <person name="Gnerre S."/>
            <person name="Grabherr M."/>
            <person name="Kleber M."/>
            <person name="Mauceli E.W."/>
            <person name="Brockman W."/>
            <person name="Rounsley S."/>
            <person name="Young S.K."/>
            <person name="LaButti K."/>
            <person name="Pushparaj V."/>
            <person name="DeCaprio D."/>
            <person name="Crawford M."/>
            <person name="Koehrsen M."/>
            <person name="Engels R."/>
            <person name="Montgomery P."/>
            <person name="Pearson M."/>
            <person name="Howarth C."/>
            <person name="Larson L."/>
            <person name="Luoma S."/>
            <person name="White J."/>
            <person name="Alvarado L."/>
            <person name="Kodira C.D."/>
            <person name="Zeng Q."/>
            <person name="Oleary S."/>
            <person name="Yandava C."/>
            <person name="Denning D.W."/>
            <person name="Nierman W.C."/>
            <person name="Milne T."/>
            <person name="Madden K."/>
        </authorList>
    </citation>
    <scope>NUCLEOTIDE SEQUENCE [LARGE SCALE GENOMIC DNA]</scope>
    <source>
        <strain evidence="14">NIH 2624 / FGSC A1156</strain>
    </source>
</reference>
<dbReference type="PANTHER" id="PTHR11374">
    <property type="entry name" value="UDP-GLUCOSE DEHYDROGENASE/UDP-MANNAC DEHYDROGENASE"/>
    <property type="match status" value="1"/>
</dbReference>
<dbReference type="GeneID" id="4316368"/>
<comment type="catalytic activity">
    <reaction evidence="6 7">
        <text>UDP-alpha-D-glucose + 2 NAD(+) + H2O = UDP-alpha-D-glucuronate + 2 NADH + 3 H(+)</text>
        <dbReference type="Rhea" id="RHEA:23596"/>
        <dbReference type="ChEBI" id="CHEBI:15377"/>
        <dbReference type="ChEBI" id="CHEBI:15378"/>
        <dbReference type="ChEBI" id="CHEBI:57540"/>
        <dbReference type="ChEBI" id="CHEBI:57945"/>
        <dbReference type="ChEBI" id="CHEBI:58052"/>
        <dbReference type="ChEBI" id="CHEBI:58885"/>
        <dbReference type="EC" id="1.1.1.22"/>
    </reaction>
</comment>
<dbReference type="InterPro" id="IPR014027">
    <property type="entry name" value="UDP-Glc/GDP-Man_DH_C"/>
</dbReference>
<dbReference type="HOGENOM" id="CLU_023810_7_0_1"/>
<feature type="binding site" evidence="9">
    <location>
        <position position="341"/>
    </location>
    <ligand>
        <name>substrate</name>
    </ligand>
</feature>
<comment type="similarity">
    <text evidence="2 7">Belongs to the UDP-glucose/GDP-mannose dehydrogenase family.</text>
</comment>
<evidence type="ECO:0000256" key="7">
    <source>
        <dbReference type="PIRNR" id="PIRNR000124"/>
    </source>
</evidence>
<dbReference type="InterPro" id="IPR001732">
    <property type="entry name" value="UDP-Glc/GDP-Man_DH_N"/>
</dbReference>
<dbReference type="SUPFAM" id="SSF48179">
    <property type="entry name" value="6-phosphogluconate dehydrogenase C-terminal domain-like"/>
    <property type="match status" value="1"/>
</dbReference>
<feature type="binding site" evidence="10">
    <location>
        <position position="133"/>
    </location>
    <ligand>
        <name>NAD(+)</name>
        <dbReference type="ChEBI" id="CHEBI:57540"/>
    </ligand>
</feature>
<dbReference type="SUPFAM" id="SSF52413">
    <property type="entry name" value="UDP-glucose/GDP-mannose dehydrogenase C-terminal domain"/>
    <property type="match status" value="1"/>
</dbReference>
<evidence type="ECO:0000256" key="8">
    <source>
        <dbReference type="PIRSR" id="PIRSR500134-1"/>
    </source>
</evidence>
<dbReference type="GO" id="GO:0006065">
    <property type="term" value="P:UDP-glucuronate biosynthetic process"/>
    <property type="evidence" value="ECO:0007669"/>
    <property type="project" value="UniProtKB-UniPathway"/>
</dbReference>
<accession>Q0CZ88</accession>
<evidence type="ECO:0000313" key="14">
    <source>
        <dbReference type="Proteomes" id="UP000007963"/>
    </source>
</evidence>
<evidence type="ECO:0000259" key="12">
    <source>
        <dbReference type="SMART" id="SM00984"/>
    </source>
</evidence>
<dbReference type="eggNOG" id="KOG2666">
    <property type="taxonomic scope" value="Eukaryota"/>
</dbReference>
<gene>
    <name evidence="13" type="ORF">ATEG_00996</name>
</gene>
<dbReference type="STRING" id="341663.Q0CZ88"/>
<keyword evidence="5 7" id="KW-0520">NAD</keyword>
<feature type="chain" id="PRO_5004170759" description="UDP-glucose 6-dehydrogenase" evidence="11">
    <location>
        <begin position="23"/>
        <end position="508"/>
    </location>
</feature>
<dbReference type="NCBIfam" id="TIGR03026">
    <property type="entry name" value="NDP-sugDHase"/>
    <property type="match status" value="1"/>
</dbReference>
<feature type="binding site" evidence="9">
    <location>
        <position position="222"/>
    </location>
    <ligand>
        <name>substrate</name>
    </ligand>
</feature>
<organism evidence="13 14">
    <name type="scientific">Aspergillus terreus (strain NIH 2624 / FGSC A1156)</name>
    <dbReference type="NCBI Taxonomy" id="341663"/>
    <lineage>
        <taxon>Eukaryota</taxon>
        <taxon>Fungi</taxon>
        <taxon>Dikarya</taxon>
        <taxon>Ascomycota</taxon>
        <taxon>Pezizomycotina</taxon>
        <taxon>Eurotiomycetes</taxon>
        <taxon>Eurotiomycetidae</taxon>
        <taxon>Eurotiales</taxon>
        <taxon>Aspergillaceae</taxon>
        <taxon>Aspergillus</taxon>
        <taxon>Aspergillus subgen. Circumdati</taxon>
    </lineage>
</organism>
<evidence type="ECO:0000256" key="1">
    <source>
        <dbReference type="ARBA" id="ARBA00004701"/>
    </source>
</evidence>
<dbReference type="Pfam" id="PF03721">
    <property type="entry name" value="UDPG_MGDP_dh_N"/>
    <property type="match status" value="1"/>
</dbReference>
<dbReference type="Pfam" id="PF00984">
    <property type="entry name" value="UDPG_MGDP_dh"/>
    <property type="match status" value="1"/>
</dbReference>
<dbReference type="InterPro" id="IPR008927">
    <property type="entry name" value="6-PGluconate_DH-like_C_sf"/>
</dbReference>
<feature type="binding site" evidence="9">
    <location>
        <position position="275"/>
    </location>
    <ligand>
        <name>substrate</name>
    </ligand>
</feature>
<evidence type="ECO:0000256" key="2">
    <source>
        <dbReference type="ARBA" id="ARBA00006601"/>
    </source>
</evidence>